<keyword evidence="4" id="KW-0574">Periplasm</keyword>
<dbReference type="GO" id="GO:0032885">
    <property type="term" value="P:regulation of polysaccharide biosynthetic process"/>
    <property type="evidence" value="ECO:0007669"/>
    <property type="project" value="TreeGrafter"/>
</dbReference>
<comment type="subcellular location">
    <subcellularLocation>
        <location evidence="1">Periplasm</location>
    </subcellularLocation>
</comment>
<dbReference type="InterPro" id="IPR005588">
    <property type="entry name" value="MucB_RseB"/>
</dbReference>
<keyword evidence="9" id="KW-1185">Reference proteome</keyword>
<protein>
    <submittedName>
        <fullName evidence="8">RNA polymerase subunit sigma</fullName>
    </submittedName>
</protein>
<feature type="domain" description="MucB/RseB C-terminal" evidence="7">
    <location>
        <begin position="210"/>
        <end position="306"/>
    </location>
</feature>
<dbReference type="InterPro" id="IPR038484">
    <property type="entry name" value="MucB/RseB_C_sf"/>
</dbReference>
<accession>A0A2T5PEF7</accession>
<dbReference type="Pfam" id="PF17188">
    <property type="entry name" value="MucB_RseB_C"/>
    <property type="match status" value="1"/>
</dbReference>
<evidence type="ECO:0000259" key="6">
    <source>
        <dbReference type="Pfam" id="PF03888"/>
    </source>
</evidence>
<dbReference type="Proteomes" id="UP000244064">
    <property type="component" value="Unassembled WGS sequence"/>
</dbReference>
<evidence type="ECO:0000256" key="5">
    <source>
        <dbReference type="SAM" id="SignalP"/>
    </source>
</evidence>
<dbReference type="EMBL" id="QASN01000002">
    <property type="protein sequence ID" value="PTU76122.1"/>
    <property type="molecule type" value="Genomic_DNA"/>
</dbReference>
<dbReference type="InterPro" id="IPR033434">
    <property type="entry name" value="MucB/RseB_N"/>
</dbReference>
<dbReference type="Gene3D" id="3.30.200.100">
    <property type="entry name" value="MucB/RseB, C-terminal domain"/>
    <property type="match status" value="1"/>
</dbReference>
<organism evidence="8 9">
    <name type="scientific">Pseudomonas mangrovi</name>
    <dbReference type="NCBI Taxonomy" id="2161748"/>
    <lineage>
        <taxon>Bacteria</taxon>
        <taxon>Pseudomonadati</taxon>
        <taxon>Pseudomonadota</taxon>
        <taxon>Gammaproteobacteria</taxon>
        <taxon>Pseudomonadales</taxon>
        <taxon>Pseudomonadaceae</taxon>
        <taxon>Pseudomonas</taxon>
    </lineage>
</organism>
<dbReference type="AlphaFoldDB" id="A0A2T5PEF7"/>
<feature type="domain" description="MucB/RseB N-terminal" evidence="6">
    <location>
        <begin position="23"/>
        <end position="190"/>
    </location>
</feature>
<dbReference type="GO" id="GO:0045152">
    <property type="term" value="F:antisigma factor binding"/>
    <property type="evidence" value="ECO:0007669"/>
    <property type="project" value="TreeGrafter"/>
</dbReference>
<sequence length="316" mass="34600">MRALSIALLLSAALVPPAFAEEAGDWLARLAKADQQQRFHGTFVYERNGSFSTHRVWRQLGADGKMSERLLQLDGAEQEILKVDGRVQCIAGGMADQVEGAAFWPSRTLDPARLQSFYELKMAGHSRIAGRQAVVLLLSPRDQHRYGFELHLDQETALPLKSLLLNEKGLLLERFQFAEFDPFAEFDSSSLLPGDACRPVRARAEPVSVKAGWHAQWLPPGFELSGVVERKGADDAPVVFMTYADGLARFSIFVESLNGSPVEDARHQLGPTVVVSRRVTAPEGDYMITVVGEIPFGTAERVAVSLSADEGVVASP</sequence>
<reference evidence="8 9" key="1">
    <citation type="submission" date="2018-04" db="EMBL/GenBank/DDBJ databases">
        <title>Pseudomonas sp. nov., isolated from mangrove soil.</title>
        <authorList>
            <person name="Chen C."/>
        </authorList>
    </citation>
    <scope>NUCLEOTIDE SEQUENCE [LARGE SCALE GENOMIC DNA]</scope>
    <source>
        <strain evidence="8 9">TC-11</strain>
    </source>
</reference>
<dbReference type="InterPro" id="IPR033436">
    <property type="entry name" value="MucB/RseB_C"/>
</dbReference>
<dbReference type="PANTHER" id="PTHR38782">
    <property type="match status" value="1"/>
</dbReference>
<dbReference type="RefSeq" id="WP_108104148.1">
    <property type="nucleotide sequence ID" value="NZ_QASN01000002.1"/>
</dbReference>
<dbReference type="PIRSF" id="PIRSF005427">
    <property type="entry name" value="RseB"/>
    <property type="match status" value="1"/>
</dbReference>
<dbReference type="Pfam" id="PF03888">
    <property type="entry name" value="MucB_RseB"/>
    <property type="match status" value="1"/>
</dbReference>
<gene>
    <name evidence="8" type="ORF">DBO85_00330</name>
</gene>
<evidence type="ECO:0000256" key="4">
    <source>
        <dbReference type="ARBA" id="ARBA00022764"/>
    </source>
</evidence>
<keyword evidence="3 5" id="KW-0732">Signal</keyword>
<comment type="caution">
    <text evidence="8">The sequence shown here is derived from an EMBL/GenBank/DDBJ whole genome shotgun (WGS) entry which is preliminary data.</text>
</comment>
<dbReference type="Gene3D" id="2.50.20.10">
    <property type="entry name" value="Lipoprotein localisation LolA/LolB/LppX"/>
    <property type="match status" value="1"/>
</dbReference>
<evidence type="ECO:0000256" key="3">
    <source>
        <dbReference type="ARBA" id="ARBA00022729"/>
    </source>
</evidence>
<dbReference type="PANTHER" id="PTHR38782:SF1">
    <property type="entry name" value="SIGMA-E FACTOR REGULATORY PROTEIN RSEB"/>
    <property type="match status" value="1"/>
</dbReference>
<evidence type="ECO:0000256" key="2">
    <source>
        <dbReference type="ARBA" id="ARBA00008150"/>
    </source>
</evidence>
<feature type="signal peptide" evidence="5">
    <location>
        <begin position="1"/>
        <end position="20"/>
    </location>
</feature>
<evidence type="ECO:0000259" key="7">
    <source>
        <dbReference type="Pfam" id="PF17188"/>
    </source>
</evidence>
<dbReference type="GO" id="GO:0030288">
    <property type="term" value="C:outer membrane-bounded periplasmic space"/>
    <property type="evidence" value="ECO:0007669"/>
    <property type="project" value="TreeGrafter"/>
</dbReference>
<comment type="similarity">
    <text evidence="2">Belongs to the RseB family.</text>
</comment>
<dbReference type="OrthoDB" id="7067274at2"/>
<evidence type="ECO:0000313" key="9">
    <source>
        <dbReference type="Proteomes" id="UP000244064"/>
    </source>
</evidence>
<feature type="chain" id="PRO_5015492895" evidence="5">
    <location>
        <begin position="21"/>
        <end position="316"/>
    </location>
</feature>
<name>A0A2T5PEF7_9PSED</name>
<proteinExistence type="inferred from homology"/>
<evidence type="ECO:0000256" key="1">
    <source>
        <dbReference type="ARBA" id="ARBA00004418"/>
    </source>
</evidence>
<dbReference type="CDD" id="cd16327">
    <property type="entry name" value="RseB"/>
    <property type="match status" value="1"/>
</dbReference>
<evidence type="ECO:0000313" key="8">
    <source>
        <dbReference type="EMBL" id="PTU76122.1"/>
    </source>
</evidence>